<accession>A0ABQ8HLZ5</accession>
<dbReference type="Proteomes" id="UP000827721">
    <property type="component" value="Unassembled WGS sequence"/>
</dbReference>
<dbReference type="PROSITE" id="PS00108">
    <property type="entry name" value="PROTEIN_KINASE_ST"/>
    <property type="match status" value="1"/>
</dbReference>
<dbReference type="PANTHER" id="PTHR45631">
    <property type="entry name" value="OS07G0107800 PROTEIN-RELATED"/>
    <property type="match status" value="1"/>
</dbReference>
<keyword evidence="3" id="KW-0812">Transmembrane</keyword>
<feature type="domain" description="Protein kinase" evidence="8">
    <location>
        <begin position="78"/>
        <end position="390"/>
    </location>
</feature>
<proteinExistence type="predicted"/>
<sequence length="390" mass="43684">MSSLELRPLKSSIYRPLSGSLLLYWRWDVGSTTNETIRYKDDIHNRIWSPYSRPDWTPISTSLPVDPDSDYQQPLAVMRTAAMPANGSYSLTFSLETSNNASQYYVYMHIAELQRDQTNNQTRQLYIYANRKLWYTRPFIHNYLDTATVYGSDLLNQIGNEIHVPLKFACGKALTAVTPPRIISLHELMCRNLSSSGISGEIPPYISNLTTIESLDLSNSSLTGSVPEFFSQLVYLKVLNLAGNELKGSVPAELIERRNDGLLTLRFAFNYKDVKPSNILLIEIFHAKIVDFGLSRMFSVEGGTHVLTTVAGTPGYLDPELANGDIINNVVDLKAVEVAVPCISQSLARRSSMKQVVMDLNESLAIEVAHKKIDHEIDQLTDFAESNLPS</sequence>
<evidence type="ECO:0000256" key="6">
    <source>
        <dbReference type="ARBA" id="ARBA00022989"/>
    </source>
</evidence>
<evidence type="ECO:0000256" key="3">
    <source>
        <dbReference type="ARBA" id="ARBA00022692"/>
    </source>
</evidence>
<keyword evidence="10" id="KW-1185">Reference proteome</keyword>
<dbReference type="Gene3D" id="1.10.510.10">
    <property type="entry name" value="Transferase(Phosphotransferase) domain 1"/>
    <property type="match status" value="1"/>
</dbReference>
<dbReference type="Pfam" id="PF12819">
    <property type="entry name" value="Malectin_like"/>
    <property type="match status" value="1"/>
</dbReference>
<dbReference type="SUPFAM" id="SSF56112">
    <property type="entry name" value="Protein kinase-like (PK-like)"/>
    <property type="match status" value="1"/>
</dbReference>
<evidence type="ECO:0000256" key="7">
    <source>
        <dbReference type="ARBA" id="ARBA00023136"/>
    </source>
</evidence>
<gene>
    <name evidence="9" type="ORF">JRO89_XS09G0198900</name>
</gene>
<dbReference type="SUPFAM" id="SSF52058">
    <property type="entry name" value="L domain-like"/>
    <property type="match status" value="1"/>
</dbReference>
<comment type="caution">
    <text evidence="9">The sequence shown here is derived from an EMBL/GenBank/DDBJ whole genome shotgun (WGS) entry which is preliminary data.</text>
</comment>
<evidence type="ECO:0000256" key="1">
    <source>
        <dbReference type="ARBA" id="ARBA00004167"/>
    </source>
</evidence>
<dbReference type="InterPro" id="IPR001611">
    <property type="entry name" value="Leu-rich_rpt"/>
</dbReference>
<evidence type="ECO:0000313" key="10">
    <source>
        <dbReference type="Proteomes" id="UP000827721"/>
    </source>
</evidence>
<evidence type="ECO:0000256" key="2">
    <source>
        <dbReference type="ARBA" id="ARBA00022614"/>
    </source>
</evidence>
<dbReference type="Pfam" id="PF00560">
    <property type="entry name" value="LRR_1"/>
    <property type="match status" value="1"/>
</dbReference>
<dbReference type="InterPro" id="IPR008271">
    <property type="entry name" value="Ser/Thr_kinase_AS"/>
</dbReference>
<dbReference type="PANTHER" id="PTHR45631:SF202">
    <property type="entry name" value="SENESCENCE-INDUCED RECEPTOR-LIKE SERINE_THREONINE-PROTEIN KINASE"/>
    <property type="match status" value="1"/>
</dbReference>
<dbReference type="Gene3D" id="3.80.10.10">
    <property type="entry name" value="Ribonuclease Inhibitor"/>
    <property type="match status" value="1"/>
</dbReference>
<reference evidence="9 10" key="1">
    <citation type="submission" date="2021-02" db="EMBL/GenBank/DDBJ databases">
        <title>Plant Genome Project.</title>
        <authorList>
            <person name="Zhang R.-G."/>
        </authorList>
    </citation>
    <scope>NUCLEOTIDE SEQUENCE [LARGE SCALE GENOMIC DNA]</scope>
    <source>
        <tissue evidence="9">Leaves</tissue>
    </source>
</reference>
<evidence type="ECO:0000259" key="8">
    <source>
        <dbReference type="PROSITE" id="PS50011"/>
    </source>
</evidence>
<keyword evidence="2" id="KW-0433">Leucine-rich repeat</keyword>
<dbReference type="InterPro" id="IPR000719">
    <property type="entry name" value="Prot_kinase_dom"/>
</dbReference>
<dbReference type="InterPro" id="IPR032675">
    <property type="entry name" value="LRR_dom_sf"/>
</dbReference>
<protein>
    <recommendedName>
        <fullName evidence="8">Protein kinase domain-containing protein</fullName>
    </recommendedName>
</protein>
<dbReference type="EMBL" id="JAFEMO010000009">
    <property type="protein sequence ID" value="KAH7565380.1"/>
    <property type="molecule type" value="Genomic_DNA"/>
</dbReference>
<keyword evidence="7" id="KW-0472">Membrane</keyword>
<keyword evidence="6" id="KW-1133">Transmembrane helix</keyword>
<organism evidence="9 10">
    <name type="scientific">Xanthoceras sorbifolium</name>
    <dbReference type="NCBI Taxonomy" id="99658"/>
    <lineage>
        <taxon>Eukaryota</taxon>
        <taxon>Viridiplantae</taxon>
        <taxon>Streptophyta</taxon>
        <taxon>Embryophyta</taxon>
        <taxon>Tracheophyta</taxon>
        <taxon>Spermatophyta</taxon>
        <taxon>Magnoliopsida</taxon>
        <taxon>eudicotyledons</taxon>
        <taxon>Gunneridae</taxon>
        <taxon>Pentapetalae</taxon>
        <taxon>rosids</taxon>
        <taxon>malvids</taxon>
        <taxon>Sapindales</taxon>
        <taxon>Sapindaceae</taxon>
        <taxon>Xanthoceroideae</taxon>
        <taxon>Xanthoceras</taxon>
    </lineage>
</organism>
<keyword evidence="5" id="KW-0677">Repeat</keyword>
<name>A0ABQ8HLZ5_9ROSI</name>
<dbReference type="Pfam" id="PF00069">
    <property type="entry name" value="Pkinase"/>
    <property type="match status" value="1"/>
</dbReference>
<evidence type="ECO:0000313" key="9">
    <source>
        <dbReference type="EMBL" id="KAH7565380.1"/>
    </source>
</evidence>
<dbReference type="InterPro" id="IPR024788">
    <property type="entry name" value="Malectin-like_Carb-bd_dom"/>
</dbReference>
<dbReference type="PROSITE" id="PS50011">
    <property type="entry name" value="PROTEIN_KINASE_DOM"/>
    <property type="match status" value="1"/>
</dbReference>
<evidence type="ECO:0000256" key="5">
    <source>
        <dbReference type="ARBA" id="ARBA00022737"/>
    </source>
</evidence>
<dbReference type="InterPro" id="IPR011009">
    <property type="entry name" value="Kinase-like_dom_sf"/>
</dbReference>
<comment type="subcellular location">
    <subcellularLocation>
        <location evidence="1">Membrane</location>
        <topology evidence="1">Single-pass membrane protein</topology>
    </subcellularLocation>
</comment>
<keyword evidence="4" id="KW-0732">Signal</keyword>
<evidence type="ECO:0000256" key="4">
    <source>
        <dbReference type="ARBA" id="ARBA00022729"/>
    </source>
</evidence>